<accession>A0A1Q5P4A7</accession>
<evidence type="ECO:0000313" key="1">
    <source>
        <dbReference type="EMBL" id="OKL37037.1"/>
    </source>
</evidence>
<name>A0A1Q5P4A7_9BACI</name>
<comment type="caution">
    <text evidence="1">The sequence shown here is derived from an EMBL/GenBank/DDBJ whole genome shotgun (WGS) entry which is preliminary data.</text>
</comment>
<gene>
    <name evidence="1" type="ORF">BLL40_05460</name>
</gene>
<dbReference type="EMBL" id="MRWQ01000005">
    <property type="protein sequence ID" value="OKL37037.1"/>
    <property type="molecule type" value="Genomic_DNA"/>
</dbReference>
<keyword evidence="2" id="KW-1185">Reference proteome</keyword>
<protein>
    <submittedName>
        <fullName evidence="1">Uncharacterized protein</fullName>
    </submittedName>
</protein>
<reference evidence="1 2" key="1">
    <citation type="submission" date="2016-12" db="EMBL/GenBank/DDBJ databases">
        <title>Domibacillus sp. SAOS 44 whole genome sequencing.</title>
        <authorList>
            <person name="Verma A."/>
            <person name="Krishnamurthi S."/>
        </authorList>
    </citation>
    <scope>NUCLEOTIDE SEQUENCE [LARGE SCALE GENOMIC DNA]</scope>
    <source>
        <strain evidence="1 2">SAOS 44</strain>
    </source>
</reference>
<dbReference type="AlphaFoldDB" id="A0A1Q5P4A7"/>
<evidence type="ECO:0000313" key="2">
    <source>
        <dbReference type="Proteomes" id="UP000186524"/>
    </source>
</evidence>
<organism evidence="1 2">
    <name type="scientific">Domibacillus mangrovi</name>
    <dbReference type="NCBI Taxonomy" id="1714354"/>
    <lineage>
        <taxon>Bacteria</taxon>
        <taxon>Bacillati</taxon>
        <taxon>Bacillota</taxon>
        <taxon>Bacilli</taxon>
        <taxon>Bacillales</taxon>
        <taxon>Bacillaceae</taxon>
        <taxon>Domibacillus</taxon>
    </lineage>
</organism>
<proteinExistence type="predicted"/>
<dbReference type="Proteomes" id="UP000186524">
    <property type="component" value="Unassembled WGS sequence"/>
</dbReference>
<sequence>MIHEKNICFFIMELKKGVAKMNGLLLKSKEEKWPIEIMYMALDNTITKRRIIVTSMDDNYIKGYCFTD</sequence>